<reference evidence="2 3" key="1">
    <citation type="submission" date="2016-10" db="EMBL/GenBank/DDBJ databases">
        <authorList>
            <person name="de Groot N.N."/>
        </authorList>
    </citation>
    <scope>NUCLEOTIDE SEQUENCE [LARGE SCALE GENOMIC DNA]</scope>
    <source>
        <strain evidence="2 3">DSM 17890</strain>
    </source>
</reference>
<evidence type="ECO:0000313" key="3">
    <source>
        <dbReference type="Proteomes" id="UP000199118"/>
    </source>
</evidence>
<dbReference type="AlphaFoldDB" id="A0A1H2VW98"/>
<keyword evidence="3" id="KW-1185">Reference proteome</keyword>
<evidence type="ECO:0000313" key="2">
    <source>
        <dbReference type="EMBL" id="SDW72635.1"/>
    </source>
</evidence>
<name>A0A1H2VW98_9RHOB</name>
<protein>
    <recommendedName>
        <fullName evidence="1">4Fe-4S ferredoxin-type domain-containing protein</fullName>
    </recommendedName>
</protein>
<dbReference type="RefSeq" id="WP_092680467.1">
    <property type="nucleotide sequence ID" value="NZ_FNMZ01000002.1"/>
</dbReference>
<accession>A0A1H2VW98</accession>
<feature type="domain" description="4Fe-4S ferredoxin-type" evidence="1">
    <location>
        <begin position="143"/>
        <end position="173"/>
    </location>
</feature>
<dbReference type="Proteomes" id="UP000199118">
    <property type="component" value="Unassembled WGS sequence"/>
</dbReference>
<dbReference type="STRING" id="356660.SAMN05444336_102192"/>
<dbReference type="OrthoDB" id="8279740at2"/>
<gene>
    <name evidence="2" type="ORF">SAMN05444336_102192</name>
</gene>
<dbReference type="PROSITE" id="PS51379">
    <property type="entry name" value="4FE4S_FER_2"/>
    <property type="match status" value="1"/>
</dbReference>
<proteinExistence type="predicted"/>
<dbReference type="EMBL" id="FNMZ01000002">
    <property type="protein sequence ID" value="SDW72635.1"/>
    <property type="molecule type" value="Genomic_DNA"/>
</dbReference>
<sequence>MTGATLAELRAAAEAAGGMRVAAFALSPGAPAPETLPGARVVALLSSGPRMWAEFRASPEAGDGGPDPLDRWSSRISAQLASDFGGVAIGPNDGPPWPPFLDWARRAEPVWPSRLGPLVHARLGLWAAWRGALGLPALEGVAPCPEPGPSPCLDCPAPCLSTCPVAAFAETPEGPRYDVAACAAHVASPSGAACLGRGCLARHACPVGGEGAPRAEQARFHMKSFLATRDLVN</sequence>
<dbReference type="InterPro" id="IPR017896">
    <property type="entry name" value="4Fe4S_Fe-S-bd"/>
</dbReference>
<organism evidence="2 3">
    <name type="scientific">Albimonas donghaensis</name>
    <dbReference type="NCBI Taxonomy" id="356660"/>
    <lineage>
        <taxon>Bacteria</taxon>
        <taxon>Pseudomonadati</taxon>
        <taxon>Pseudomonadota</taxon>
        <taxon>Alphaproteobacteria</taxon>
        <taxon>Rhodobacterales</taxon>
        <taxon>Paracoccaceae</taxon>
        <taxon>Albimonas</taxon>
    </lineage>
</organism>
<evidence type="ECO:0000259" key="1">
    <source>
        <dbReference type="PROSITE" id="PS51379"/>
    </source>
</evidence>